<sequence length="551" mass="64154">MQNFLNNLQARTKTADFQRLLQSNERPTEAQIVNIRKTMLAEAMQRLSELHQVWETLQQIIDDCKTVVSPMRQLPPEILLEIFHWTIADQEYVDVFCIKSVPWTLGQVCRTWHEVVQSDPRLWSNLLVRGFSYDRNPPQEPLSMLKTALRLSKDRSLSIRCSFDCDNLLEMEKERNAIQEKWPNLYNPEEDNIITLNHRVLQLLVDNSRRWKNARFRVDDYAYLSMFNAAKGKLDRLETLNFGMIPGWIDDELIPTFDAFAVAPKLFNIELSRMGRVKPVLPYEQLFSARMEWCDRNVLEEHLVTLHEMPNLQEYDLDGFDYEMRELSEPGFIHHNALRVLHVCTPGALTNLVLPNLEEVHLKAASLDEICRFATLDKLPGLIERSGCSIRKLTLADVLESSDIIPVLERTPNLNELHVELNHWHYETDEFMAVVARYLRIRKDGREMPVALPRLHTLTMSVRGSPKWDIPFDLPISFLKKRMAEMIRDRWNIIDGSGVNRLKSVRIYVSVPSRYHIAPYDEFIAGIEELQKQGLDISIVIKAGHETLYGL</sequence>
<organism evidence="2 3">
    <name type="scientific">Guyanagaster necrorhizus</name>
    <dbReference type="NCBI Taxonomy" id="856835"/>
    <lineage>
        <taxon>Eukaryota</taxon>
        <taxon>Fungi</taxon>
        <taxon>Dikarya</taxon>
        <taxon>Basidiomycota</taxon>
        <taxon>Agaricomycotina</taxon>
        <taxon>Agaricomycetes</taxon>
        <taxon>Agaricomycetidae</taxon>
        <taxon>Agaricales</taxon>
        <taxon>Marasmiineae</taxon>
        <taxon>Physalacriaceae</taxon>
        <taxon>Guyanagaster</taxon>
    </lineage>
</organism>
<accession>A0A9P7VYP9</accession>
<dbReference type="Gene3D" id="1.20.1280.50">
    <property type="match status" value="1"/>
</dbReference>
<reference evidence="2" key="1">
    <citation type="submission" date="2020-11" db="EMBL/GenBank/DDBJ databases">
        <title>Adaptations for nitrogen fixation in a non-lichenized fungal sporocarp promotes dispersal by wood-feeding termites.</title>
        <authorList>
            <consortium name="DOE Joint Genome Institute"/>
            <person name="Koch R.A."/>
            <person name="Yoon G."/>
            <person name="Arayal U."/>
            <person name="Lail K."/>
            <person name="Amirebrahimi M."/>
            <person name="Labutti K."/>
            <person name="Lipzen A."/>
            <person name="Riley R."/>
            <person name="Barry K."/>
            <person name="Henrissat B."/>
            <person name="Grigoriev I.V."/>
            <person name="Herr J.R."/>
            <person name="Aime M.C."/>
        </authorList>
    </citation>
    <scope>NUCLEOTIDE SEQUENCE</scope>
    <source>
        <strain evidence="2">MCA 3950</strain>
    </source>
</reference>
<evidence type="ECO:0000313" key="3">
    <source>
        <dbReference type="Proteomes" id="UP000812287"/>
    </source>
</evidence>
<dbReference type="Gene3D" id="3.80.10.10">
    <property type="entry name" value="Ribonuclease Inhibitor"/>
    <property type="match status" value="1"/>
</dbReference>
<keyword evidence="3" id="KW-1185">Reference proteome</keyword>
<dbReference type="InterPro" id="IPR032675">
    <property type="entry name" value="LRR_dom_sf"/>
</dbReference>
<dbReference type="SUPFAM" id="SSF81383">
    <property type="entry name" value="F-box domain"/>
    <property type="match status" value="1"/>
</dbReference>
<evidence type="ECO:0000313" key="2">
    <source>
        <dbReference type="EMBL" id="KAG7449394.1"/>
    </source>
</evidence>
<dbReference type="EMBL" id="MU250528">
    <property type="protein sequence ID" value="KAG7449394.1"/>
    <property type="molecule type" value="Genomic_DNA"/>
</dbReference>
<dbReference type="RefSeq" id="XP_043042894.1">
    <property type="nucleotide sequence ID" value="XM_043184067.1"/>
</dbReference>
<protein>
    <recommendedName>
        <fullName evidence="1">F-box domain-containing protein</fullName>
    </recommendedName>
</protein>
<dbReference type="AlphaFoldDB" id="A0A9P7VYP9"/>
<dbReference type="InterPro" id="IPR036047">
    <property type="entry name" value="F-box-like_dom_sf"/>
</dbReference>
<proteinExistence type="predicted"/>
<gene>
    <name evidence="2" type="ORF">BT62DRAFT_917952</name>
</gene>
<dbReference type="InterPro" id="IPR001810">
    <property type="entry name" value="F-box_dom"/>
</dbReference>
<dbReference type="OrthoDB" id="2950861at2759"/>
<dbReference type="SUPFAM" id="SSF52047">
    <property type="entry name" value="RNI-like"/>
    <property type="match status" value="1"/>
</dbReference>
<feature type="domain" description="F-box" evidence="1">
    <location>
        <begin position="72"/>
        <end position="127"/>
    </location>
</feature>
<dbReference type="Pfam" id="PF12937">
    <property type="entry name" value="F-box-like"/>
    <property type="match status" value="1"/>
</dbReference>
<comment type="caution">
    <text evidence="2">The sequence shown here is derived from an EMBL/GenBank/DDBJ whole genome shotgun (WGS) entry which is preliminary data.</text>
</comment>
<dbReference type="Proteomes" id="UP000812287">
    <property type="component" value="Unassembled WGS sequence"/>
</dbReference>
<evidence type="ECO:0000259" key="1">
    <source>
        <dbReference type="Pfam" id="PF12937"/>
    </source>
</evidence>
<name>A0A9P7VYP9_9AGAR</name>
<dbReference type="GeneID" id="66106364"/>